<protein>
    <submittedName>
        <fullName evidence="2">Uncharacterized protein</fullName>
    </submittedName>
</protein>
<dbReference type="EMBL" id="GL883149">
    <property type="protein sequence ID" value="EGG00231.1"/>
    <property type="molecule type" value="Genomic_DNA"/>
</dbReference>
<keyword evidence="1" id="KW-0812">Transmembrane</keyword>
<evidence type="ECO:0000256" key="1">
    <source>
        <dbReference type="SAM" id="Phobius"/>
    </source>
</evidence>
<dbReference type="GeneID" id="18936662"/>
<name>F4S4Z5_MELLP</name>
<sequence>MASSIEEWSALRAELVNTSAPELPNPARSACWALVGLSLLGAVLHFTTFCVSWISRSTERRFFIINALGYRRPILANIFPVVFLLHALREYPTIHLKKKVLSSRSSDLCRYFLTVNLAAITSLLTDLSSSRFRGRTNAIQGASYSLLICAGLFKVWDLAARLPSLSPGFTSSRPFIKPNIPPKLCTTFTYMSFAIVILLPVPCIVLTSTAIDTLDSITPSLITTIDVILATINESAVNVATQQIEQLEIAAETLAIHTRMLSGLHLLFTTVTLTGFLVTCFALTRSLRGQGYLFRDSLDYRYEVAAAKAKASGLTCLPPAHLPGRHHHNHSTTETPLCGRGELAALASKYSDLHSEASQLRIEAIPICIVAVSFLVLDLCVVTDAFKYPTRTSLGSILLIAIQWASWSWAGIPGPLLAMYTCIQACKPKPASIEPPVMDESVGLGSLSDIHQRPSVSIDQLCYQKC</sequence>
<dbReference type="VEuPathDB" id="FungiDB:MELLADRAFT_93707"/>
<dbReference type="HOGENOM" id="CLU_546442_0_0_1"/>
<feature type="transmembrane region" description="Helical" evidence="1">
    <location>
        <begin position="364"/>
        <end position="386"/>
    </location>
</feature>
<feature type="transmembrane region" description="Helical" evidence="1">
    <location>
        <begin position="32"/>
        <end position="54"/>
    </location>
</feature>
<dbReference type="KEGG" id="mlr:MELLADRAFT_93707"/>
<keyword evidence="3" id="KW-1185">Reference proteome</keyword>
<proteinExistence type="predicted"/>
<accession>F4S4Z5</accession>
<evidence type="ECO:0000313" key="3">
    <source>
        <dbReference type="Proteomes" id="UP000001072"/>
    </source>
</evidence>
<gene>
    <name evidence="2" type="ORF">MELLADRAFT_93707</name>
</gene>
<dbReference type="RefSeq" id="XP_007416430.1">
    <property type="nucleotide sequence ID" value="XM_007416368.1"/>
</dbReference>
<dbReference type="AlphaFoldDB" id="F4S4Z5"/>
<evidence type="ECO:0000313" key="2">
    <source>
        <dbReference type="EMBL" id="EGG00231.1"/>
    </source>
</evidence>
<dbReference type="InParanoid" id="F4S4Z5"/>
<feature type="transmembrane region" description="Helical" evidence="1">
    <location>
        <begin position="398"/>
        <end position="420"/>
    </location>
</feature>
<reference evidence="3" key="1">
    <citation type="journal article" date="2011" name="Proc. Natl. Acad. Sci. U.S.A.">
        <title>Obligate biotrophy features unraveled by the genomic analysis of rust fungi.</title>
        <authorList>
            <person name="Duplessis S."/>
            <person name="Cuomo C.A."/>
            <person name="Lin Y.-C."/>
            <person name="Aerts A."/>
            <person name="Tisserant E."/>
            <person name="Veneault-Fourrey C."/>
            <person name="Joly D.L."/>
            <person name="Hacquard S."/>
            <person name="Amselem J."/>
            <person name="Cantarel B.L."/>
            <person name="Chiu R."/>
            <person name="Coutinho P.M."/>
            <person name="Feau N."/>
            <person name="Field M."/>
            <person name="Frey P."/>
            <person name="Gelhaye E."/>
            <person name="Goldberg J."/>
            <person name="Grabherr M.G."/>
            <person name="Kodira C.D."/>
            <person name="Kohler A."/>
            <person name="Kuees U."/>
            <person name="Lindquist E.A."/>
            <person name="Lucas S.M."/>
            <person name="Mago R."/>
            <person name="Mauceli E."/>
            <person name="Morin E."/>
            <person name="Murat C."/>
            <person name="Pangilinan J.L."/>
            <person name="Park R."/>
            <person name="Pearson M."/>
            <person name="Quesneville H."/>
            <person name="Rouhier N."/>
            <person name="Sakthikumar S."/>
            <person name="Salamov A.A."/>
            <person name="Schmutz J."/>
            <person name="Selles B."/>
            <person name="Shapiro H."/>
            <person name="Tanguay P."/>
            <person name="Tuskan G.A."/>
            <person name="Henrissat B."/>
            <person name="Van de Peer Y."/>
            <person name="Rouze P."/>
            <person name="Ellis J.G."/>
            <person name="Dodds P.N."/>
            <person name="Schein J.E."/>
            <person name="Zhong S."/>
            <person name="Hamelin R.C."/>
            <person name="Grigoriev I.V."/>
            <person name="Szabo L.J."/>
            <person name="Martin F."/>
        </authorList>
    </citation>
    <scope>NUCLEOTIDE SEQUENCE [LARGE SCALE GENOMIC DNA]</scope>
    <source>
        <strain evidence="3">98AG31 / pathotype 3-4-7</strain>
    </source>
</reference>
<dbReference type="Proteomes" id="UP000001072">
    <property type="component" value="Unassembled WGS sequence"/>
</dbReference>
<organism evidence="3">
    <name type="scientific">Melampsora larici-populina (strain 98AG31 / pathotype 3-4-7)</name>
    <name type="common">Poplar leaf rust fungus</name>
    <dbReference type="NCBI Taxonomy" id="747676"/>
    <lineage>
        <taxon>Eukaryota</taxon>
        <taxon>Fungi</taxon>
        <taxon>Dikarya</taxon>
        <taxon>Basidiomycota</taxon>
        <taxon>Pucciniomycotina</taxon>
        <taxon>Pucciniomycetes</taxon>
        <taxon>Pucciniales</taxon>
        <taxon>Melampsoraceae</taxon>
        <taxon>Melampsora</taxon>
    </lineage>
</organism>
<feature type="transmembrane region" description="Helical" evidence="1">
    <location>
        <begin position="264"/>
        <end position="284"/>
    </location>
</feature>
<dbReference type="OrthoDB" id="2504518at2759"/>
<keyword evidence="1" id="KW-1133">Transmembrane helix</keyword>
<keyword evidence="1" id="KW-0472">Membrane</keyword>
<feature type="transmembrane region" description="Helical" evidence="1">
    <location>
        <begin position="188"/>
        <end position="211"/>
    </location>
</feature>